<keyword evidence="5" id="KW-0804">Transcription</keyword>
<dbReference type="InterPro" id="IPR001138">
    <property type="entry name" value="Zn2Cys6_DnaBD"/>
</dbReference>
<accession>A0ABR1HQD4</accession>
<dbReference type="PANTHER" id="PTHR36206:SF16">
    <property type="entry name" value="TRANSCRIPTION FACTOR DOMAIN-CONTAINING PROTEIN-RELATED"/>
    <property type="match status" value="1"/>
</dbReference>
<evidence type="ECO:0000256" key="3">
    <source>
        <dbReference type="ARBA" id="ARBA00023015"/>
    </source>
</evidence>
<dbReference type="CDD" id="cd00067">
    <property type="entry name" value="GAL4"/>
    <property type="match status" value="1"/>
</dbReference>
<evidence type="ECO:0000256" key="1">
    <source>
        <dbReference type="ARBA" id="ARBA00022723"/>
    </source>
</evidence>
<dbReference type="Pfam" id="PF00172">
    <property type="entry name" value="Zn_clus"/>
    <property type="match status" value="1"/>
</dbReference>
<dbReference type="PROSITE" id="PS50048">
    <property type="entry name" value="ZN2_CY6_FUNGAL_2"/>
    <property type="match status" value="1"/>
</dbReference>
<proteinExistence type="predicted"/>
<dbReference type="Proteomes" id="UP001498421">
    <property type="component" value="Unassembled WGS sequence"/>
</dbReference>
<keyword evidence="4" id="KW-0238">DNA-binding</keyword>
<evidence type="ECO:0000256" key="7">
    <source>
        <dbReference type="SAM" id="MobiDB-lite"/>
    </source>
</evidence>
<evidence type="ECO:0000313" key="10">
    <source>
        <dbReference type="Proteomes" id="UP001498421"/>
    </source>
</evidence>
<evidence type="ECO:0000259" key="8">
    <source>
        <dbReference type="PROSITE" id="PS50048"/>
    </source>
</evidence>
<dbReference type="SMART" id="SM00066">
    <property type="entry name" value="GAL4"/>
    <property type="match status" value="1"/>
</dbReference>
<evidence type="ECO:0000256" key="2">
    <source>
        <dbReference type="ARBA" id="ARBA00022833"/>
    </source>
</evidence>
<keyword evidence="3" id="KW-0805">Transcription regulation</keyword>
<evidence type="ECO:0000313" key="9">
    <source>
        <dbReference type="EMBL" id="KAK7422746.1"/>
    </source>
</evidence>
<dbReference type="InterPro" id="IPR036864">
    <property type="entry name" value="Zn2-C6_fun-type_DNA-bd_sf"/>
</dbReference>
<feature type="domain" description="Zn(2)-C6 fungal-type" evidence="8">
    <location>
        <begin position="12"/>
        <end position="40"/>
    </location>
</feature>
<feature type="region of interest" description="Disordered" evidence="7">
    <location>
        <begin position="513"/>
        <end position="536"/>
    </location>
</feature>
<gene>
    <name evidence="9" type="ORF">QQZ08_009370</name>
</gene>
<evidence type="ECO:0000256" key="6">
    <source>
        <dbReference type="ARBA" id="ARBA00023242"/>
    </source>
</evidence>
<reference evidence="9 10" key="1">
    <citation type="journal article" date="2025" name="Microbiol. Resour. Announc.">
        <title>Draft genome sequences for Neonectria magnoliae and Neonectria punicea, canker pathogens of Liriodendron tulipifera and Acer saccharum in West Virginia.</title>
        <authorList>
            <person name="Petronek H.M."/>
            <person name="Kasson M.T."/>
            <person name="Metheny A.M."/>
            <person name="Stauder C.M."/>
            <person name="Lovett B."/>
            <person name="Lynch S.C."/>
            <person name="Garnas J.R."/>
            <person name="Kasson L.R."/>
            <person name="Stajich J.E."/>
        </authorList>
    </citation>
    <scope>NUCLEOTIDE SEQUENCE [LARGE SCALE GENOMIC DNA]</scope>
    <source>
        <strain evidence="9 10">NRRL 64651</strain>
    </source>
</reference>
<comment type="caution">
    <text evidence="9">The sequence shown here is derived from an EMBL/GenBank/DDBJ whole genome shotgun (WGS) entry which is preliminary data.</text>
</comment>
<dbReference type="Gene3D" id="4.10.240.10">
    <property type="entry name" value="Zn(2)-C6 fungal-type DNA-binding domain"/>
    <property type="match status" value="1"/>
</dbReference>
<sequence length="536" mass="60613">MARKGSRKVRTGCLTCKIRKVKCDEAKPDCQRCTTAGRKCDGYAPPKPEPGLQTYRPRHGVNTAAEGRALQFFSETAGPFLSGAMDPQFWTQLVMRFSSFEPAVRHSVVAISSLYEQIHVDARSAVEVQLSDNQLALRHYNAAINDLKAMDNPSVVLLVCILFTCIECLQSNREAAIRHCKAGIAIMQNVASVHPWTKEHLLPIFRRLSIVPFFFGTGATDFPSLGAWDDRVPTVFASFSDAQAMVDDIFCRTVRLVRWGYAHRTGGLRHQPVSMQLLAEQKRIGARLEQWHVLFADFETALTSPTTPVSQHFNLGQDYLNQMLRKFLLIRYEVCRIWSELAFSADETDYDVHLDSFRSLVTMAKSLAIVPEGSRVTTRSPKFIFETGFTPMLFFVVCKCRCLDTRLAALRLIKVLGVPRENLWEVSTIYAVGRRVIEIEHDVVSDDMGRPLVPPSCSGLPPDHMRVRDTSTETQATIHQNMLGFEVHGRIVSFAMRTLDDTIYMHTEFLSSRPNGECSENTRPKVPIRRARKLER</sequence>
<name>A0ABR1HQD4_9HYPO</name>
<evidence type="ECO:0000256" key="4">
    <source>
        <dbReference type="ARBA" id="ARBA00023125"/>
    </source>
</evidence>
<dbReference type="PROSITE" id="PS00463">
    <property type="entry name" value="ZN2_CY6_FUNGAL_1"/>
    <property type="match status" value="1"/>
</dbReference>
<dbReference type="SUPFAM" id="SSF57701">
    <property type="entry name" value="Zn2/Cys6 DNA-binding domain"/>
    <property type="match status" value="1"/>
</dbReference>
<keyword evidence="6" id="KW-0539">Nucleus</keyword>
<organism evidence="9 10">
    <name type="scientific">Neonectria magnoliae</name>
    <dbReference type="NCBI Taxonomy" id="2732573"/>
    <lineage>
        <taxon>Eukaryota</taxon>
        <taxon>Fungi</taxon>
        <taxon>Dikarya</taxon>
        <taxon>Ascomycota</taxon>
        <taxon>Pezizomycotina</taxon>
        <taxon>Sordariomycetes</taxon>
        <taxon>Hypocreomycetidae</taxon>
        <taxon>Hypocreales</taxon>
        <taxon>Nectriaceae</taxon>
        <taxon>Neonectria</taxon>
    </lineage>
</organism>
<dbReference type="EMBL" id="JAZAVK010000105">
    <property type="protein sequence ID" value="KAK7422746.1"/>
    <property type="molecule type" value="Genomic_DNA"/>
</dbReference>
<dbReference type="PANTHER" id="PTHR36206">
    <property type="entry name" value="ASPERCRYPTIN BIOSYNTHESIS CLUSTER-SPECIFIC TRANSCRIPTION REGULATOR ATNN-RELATED"/>
    <property type="match status" value="1"/>
</dbReference>
<dbReference type="InterPro" id="IPR052360">
    <property type="entry name" value="Transcr_Regulatory_Proteins"/>
</dbReference>
<protein>
    <recommendedName>
        <fullName evidence="8">Zn(2)-C6 fungal-type domain-containing protein</fullName>
    </recommendedName>
</protein>
<keyword evidence="2" id="KW-0862">Zinc</keyword>
<feature type="compositionally biased region" description="Basic residues" evidence="7">
    <location>
        <begin position="526"/>
        <end position="536"/>
    </location>
</feature>
<evidence type="ECO:0000256" key="5">
    <source>
        <dbReference type="ARBA" id="ARBA00023163"/>
    </source>
</evidence>
<keyword evidence="10" id="KW-1185">Reference proteome</keyword>
<keyword evidence="1" id="KW-0479">Metal-binding</keyword>